<evidence type="ECO:0000313" key="8">
    <source>
        <dbReference type="WBParaSite" id="PEQ_0000590901-mRNA-1"/>
    </source>
</evidence>
<sequence>VVPAIIGYLCQNDEQFSRWNISSVTTVLCGSAPLGKELSQRFLKKFAHITNLIQGYGMTEVVVLSHITPLGISTDDAKHLGSCGKLLPGFEAKVRHQKSFLCMIASKIVFSNLAVDNDGWLHTGFYYVVDRLKDLIKVNGLQVAPAELVSYQRLFTLINIIFASVKILITTIGFFNVRLIFILYKKIEHTSKSKKL</sequence>
<dbReference type="SUPFAM" id="SSF56801">
    <property type="entry name" value="Acetyl-CoA synthetase-like"/>
    <property type="match status" value="1"/>
</dbReference>
<protein>
    <submittedName>
        <fullName evidence="8">AMP-dependent synthetase/ligase domain-containing protein</fullName>
    </submittedName>
</protein>
<dbReference type="InterPro" id="IPR042099">
    <property type="entry name" value="ANL_N_sf"/>
</dbReference>
<keyword evidence="7" id="KW-1185">Reference proteome</keyword>
<proteinExistence type="inferred from homology"/>
<keyword evidence="3" id="KW-0436">Ligase</keyword>
<keyword evidence="5" id="KW-1133">Transmembrane helix</keyword>
<name>A0A914RV84_PAREQ</name>
<feature type="transmembrane region" description="Helical" evidence="5">
    <location>
        <begin position="160"/>
        <end position="184"/>
    </location>
</feature>
<keyword evidence="4" id="KW-0576">Peroxisome</keyword>
<feature type="domain" description="AMP-dependent synthetase/ligase" evidence="6">
    <location>
        <begin position="1"/>
        <end position="96"/>
    </location>
</feature>
<evidence type="ECO:0000256" key="1">
    <source>
        <dbReference type="ARBA" id="ARBA00004275"/>
    </source>
</evidence>
<dbReference type="WBParaSite" id="PEQ_0000590901-mRNA-1">
    <property type="protein sequence ID" value="PEQ_0000590901-mRNA-1"/>
    <property type="gene ID" value="PEQ_0000590901"/>
</dbReference>
<dbReference type="PANTHER" id="PTHR24096:SF149">
    <property type="entry name" value="AMP-BINDING DOMAIN-CONTAINING PROTEIN-RELATED"/>
    <property type="match status" value="1"/>
</dbReference>
<evidence type="ECO:0000256" key="2">
    <source>
        <dbReference type="ARBA" id="ARBA00006432"/>
    </source>
</evidence>
<organism evidence="7 8">
    <name type="scientific">Parascaris equorum</name>
    <name type="common">Equine roundworm</name>
    <dbReference type="NCBI Taxonomy" id="6256"/>
    <lineage>
        <taxon>Eukaryota</taxon>
        <taxon>Metazoa</taxon>
        <taxon>Ecdysozoa</taxon>
        <taxon>Nematoda</taxon>
        <taxon>Chromadorea</taxon>
        <taxon>Rhabditida</taxon>
        <taxon>Spirurina</taxon>
        <taxon>Ascaridomorpha</taxon>
        <taxon>Ascaridoidea</taxon>
        <taxon>Ascarididae</taxon>
        <taxon>Parascaris</taxon>
    </lineage>
</organism>
<evidence type="ECO:0000256" key="3">
    <source>
        <dbReference type="ARBA" id="ARBA00022598"/>
    </source>
</evidence>
<evidence type="ECO:0000256" key="5">
    <source>
        <dbReference type="SAM" id="Phobius"/>
    </source>
</evidence>
<dbReference type="PANTHER" id="PTHR24096">
    <property type="entry name" value="LONG-CHAIN-FATTY-ACID--COA LIGASE"/>
    <property type="match status" value="1"/>
</dbReference>
<comment type="subcellular location">
    <subcellularLocation>
        <location evidence="1">Peroxisome</location>
    </subcellularLocation>
</comment>
<keyword evidence="5" id="KW-0472">Membrane</keyword>
<keyword evidence="5" id="KW-0812">Transmembrane</keyword>
<accession>A0A914RV84</accession>
<dbReference type="Pfam" id="PF00501">
    <property type="entry name" value="AMP-binding"/>
    <property type="match status" value="1"/>
</dbReference>
<dbReference type="AlphaFoldDB" id="A0A914RV84"/>
<dbReference type="InterPro" id="IPR000873">
    <property type="entry name" value="AMP-dep_synth/lig_dom"/>
</dbReference>
<dbReference type="GO" id="GO:0016405">
    <property type="term" value="F:CoA-ligase activity"/>
    <property type="evidence" value="ECO:0007669"/>
    <property type="project" value="TreeGrafter"/>
</dbReference>
<evidence type="ECO:0000313" key="7">
    <source>
        <dbReference type="Proteomes" id="UP000887564"/>
    </source>
</evidence>
<evidence type="ECO:0000259" key="6">
    <source>
        <dbReference type="Pfam" id="PF00501"/>
    </source>
</evidence>
<comment type="similarity">
    <text evidence="2">Belongs to the ATP-dependent AMP-binding enzyme family.</text>
</comment>
<dbReference type="Gene3D" id="3.40.50.12780">
    <property type="entry name" value="N-terminal domain of ligase-like"/>
    <property type="match status" value="1"/>
</dbReference>
<dbReference type="Proteomes" id="UP000887564">
    <property type="component" value="Unplaced"/>
</dbReference>
<evidence type="ECO:0000256" key="4">
    <source>
        <dbReference type="ARBA" id="ARBA00023140"/>
    </source>
</evidence>
<dbReference type="GO" id="GO:0005777">
    <property type="term" value="C:peroxisome"/>
    <property type="evidence" value="ECO:0007669"/>
    <property type="project" value="UniProtKB-SubCell"/>
</dbReference>
<reference evidence="8" key="1">
    <citation type="submission" date="2022-11" db="UniProtKB">
        <authorList>
            <consortium name="WormBaseParasite"/>
        </authorList>
    </citation>
    <scope>IDENTIFICATION</scope>
</reference>